<name>A0ABX3NYL7_9BACT</name>
<proteinExistence type="predicted"/>
<evidence type="ECO:0000313" key="1">
    <source>
        <dbReference type="EMBL" id="OQP48682.1"/>
    </source>
</evidence>
<sequence>MIVTPQLKNQHLLWRAGFGPMAEEYQQLATATNKSYINSLFKASAKGPEMIDVADNAFKGLMMGVKEVSNAQKRDLDEGQRRKMRQQSREDIKSLNITWLNQMVNSEQQLREKMALFWHGHFASRNLNILYQQQLLDIIRQNALGNFGDLLREVSKSASMLNFLNNNQNKKGHPNENFAREVMELFTMGRGNYTENDIKEAARAFTGWGANISGEFAFRKFQHDDGEKTVLGKTGNYDGDDVLNILLEHKQTATYITRKIYRYFVNDVPDEAHVTWLADRFYHNYDIKELMKDIFTSDWFYDAKNIGCRIKSPVELIVGIRRALPMKLENEQVQLLLQRLLGQVLFYPPNVAGWPGGKNWIDSSSLMFRLRIPQLISDNDEVGLAPKDDDDQMMGMKDMAGKGMGKMGKKGGQVISAAVDWETYLNKFEKVPREKLLSAISGILIQGATPVDEKILSKYVDSSSRESYIKSATIQLMSTPEYQLC</sequence>
<dbReference type="EMBL" id="LWBO01000012">
    <property type="protein sequence ID" value="OQP48682.1"/>
    <property type="molecule type" value="Genomic_DNA"/>
</dbReference>
<gene>
    <name evidence="1" type="ORF">A4D02_08235</name>
</gene>
<dbReference type="InterPro" id="IPR014917">
    <property type="entry name" value="DUF1800"/>
</dbReference>
<protein>
    <recommendedName>
        <fullName evidence="3">DUF1800 domain-containing protein</fullName>
    </recommendedName>
</protein>
<dbReference type="Proteomes" id="UP000192277">
    <property type="component" value="Unassembled WGS sequence"/>
</dbReference>
<dbReference type="Pfam" id="PF08811">
    <property type="entry name" value="DUF1800"/>
    <property type="match status" value="1"/>
</dbReference>
<dbReference type="RefSeq" id="WP_014221896.1">
    <property type="nucleotide sequence ID" value="NZ_LWBO01000012.1"/>
</dbReference>
<reference evidence="1 2" key="1">
    <citation type="submission" date="2016-04" db="EMBL/GenBank/DDBJ databases">
        <authorList>
            <person name="Chen L."/>
            <person name="Zhuang W."/>
            <person name="Wang G."/>
        </authorList>
    </citation>
    <scope>NUCLEOTIDE SEQUENCE [LARGE SCALE GENOMIC DNA]</scope>
    <source>
        <strain evidence="2">GR20</strain>
    </source>
</reference>
<keyword evidence="2" id="KW-1185">Reference proteome</keyword>
<accession>A0ABX3NYL7</accession>
<organism evidence="1 2">
    <name type="scientific">Niastella koreensis</name>
    <dbReference type="NCBI Taxonomy" id="354356"/>
    <lineage>
        <taxon>Bacteria</taxon>
        <taxon>Pseudomonadati</taxon>
        <taxon>Bacteroidota</taxon>
        <taxon>Chitinophagia</taxon>
        <taxon>Chitinophagales</taxon>
        <taxon>Chitinophagaceae</taxon>
        <taxon>Niastella</taxon>
    </lineage>
</organism>
<comment type="caution">
    <text evidence="1">The sequence shown here is derived from an EMBL/GenBank/DDBJ whole genome shotgun (WGS) entry which is preliminary data.</text>
</comment>
<evidence type="ECO:0008006" key="3">
    <source>
        <dbReference type="Google" id="ProtNLM"/>
    </source>
</evidence>
<evidence type="ECO:0000313" key="2">
    <source>
        <dbReference type="Proteomes" id="UP000192277"/>
    </source>
</evidence>